<dbReference type="Proteomes" id="UP000199651">
    <property type="component" value="Unassembled WGS sequence"/>
</dbReference>
<reference evidence="3" key="1">
    <citation type="submission" date="2016-10" db="EMBL/GenBank/DDBJ databases">
        <authorList>
            <person name="Varghese N."/>
            <person name="Submissions S."/>
        </authorList>
    </citation>
    <scope>NUCLEOTIDE SEQUENCE [LARGE SCALE GENOMIC DNA]</scope>
    <source>
        <strain evidence="3">IBRC-M 10655</strain>
    </source>
</reference>
<evidence type="ECO:0000313" key="2">
    <source>
        <dbReference type="EMBL" id="SDP07212.1"/>
    </source>
</evidence>
<keyword evidence="1" id="KW-0812">Transmembrane</keyword>
<gene>
    <name evidence="2" type="ORF">SAMN05192558_106224</name>
</gene>
<feature type="transmembrane region" description="Helical" evidence="1">
    <location>
        <begin position="35"/>
        <end position="57"/>
    </location>
</feature>
<keyword evidence="1" id="KW-1133">Transmembrane helix</keyword>
<sequence length="316" mass="34891">MNSTVFVVAGLSALVAGLAAFALSRLAARRGKTGLPLVGTVLVAAGLLALVTGWLLTGANPDRGEALKTGGLAAGSVVALYALWLNDRKRQVEDERQVIERGRQELELARADHDRERVADERFARAVELLGNPADQVRVGALHALTGLARSRPYYTQTVLDVVCSYLRMPFDRTNVDLRESQVRLTAQRVIEDLLPKRGTAEPERYNLDLTGADLEYFDISERVVGTLVLRWAKLHNSNSLWGSEMLGSVWFTGAVSHGILHAHHMVFHRKAWFSGFRARGPVDLTATEFLGPTKFDGARFHEWLRFGTEPGPAER</sequence>
<dbReference type="EMBL" id="FNJB01000006">
    <property type="protein sequence ID" value="SDP07212.1"/>
    <property type="molecule type" value="Genomic_DNA"/>
</dbReference>
<name>A0A1H0PQ24_9PSEU</name>
<keyword evidence="1" id="KW-0472">Membrane</keyword>
<feature type="transmembrane region" description="Helical" evidence="1">
    <location>
        <begin position="6"/>
        <end position="23"/>
    </location>
</feature>
<dbReference type="STRING" id="504798.SAMN05421871_106228"/>
<dbReference type="OrthoDB" id="3827724at2"/>
<organism evidence="2 3">
    <name type="scientific">Actinokineospora alba</name>
    <dbReference type="NCBI Taxonomy" id="504798"/>
    <lineage>
        <taxon>Bacteria</taxon>
        <taxon>Bacillati</taxon>
        <taxon>Actinomycetota</taxon>
        <taxon>Actinomycetes</taxon>
        <taxon>Pseudonocardiales</taxon>
        <taxon>Pseudonocardiaceae</taxon>
        <taxon>Actinokineospora</taxon>
    </lineage>
</organism>
<dbReference type="AlphaFoldDB" id="A0A1H0PQ24"/>
<evidence type="ECO:0008006" key="4">
    <source>
        <dbReference type="Google" id="ProtNLM"/>
    </source>
</evidence>
<dbReference type="RefSeq" id="WP_133794223.1">
    <property type="nucleotide sequence ID" value="NZ_FNDV01000006.1"/>
</dbReference>
<evidence type="ECO:0000313" key="3">
    <source>
        <dbReference type="Proteomes" id="UP000199651"/>
    </source>
</evidence>
<feature type="transmembrane region" description="Helical" evidence="1">
    <location>
        <begin position="69"/>
        <end position="86"/>
    </location>
</feature>
<proteinExistence type="predicted"/>
<keyword evidence="3" id="KW-1185">Reference proteome</keyword>
<protein>
    <recommendedName>
        <fullName evidence="4">Pentapeptide repeat-containing protein</fullName>
    </recommendedName>
</protein>
<accession>A0A1H0PQ24</accession>
<evidence type="ECO:0000256" key="1">
    <source>
        <dbReference type="SAM" id="Phobius"/>
    </source>
</evidence>